<dbReference type="Pfam" id="PF00027">
    <property type="entry name" value="cNMP_binding"/>
    <property type="match status" value="2"/>
</dbReference>
<evidence type="ECO:0000256" key="5">
    <source>
        <dbReference type="ARBA" id="ARBA00022741"/>
    </source>
</evidence>
<keyword evidence="3 7" id="KW-0116">cAMP-binding</keyword>
<dbReference type="STRING" id="947166.A0A1D1VN05"/>
<keyword evidence="6 7" id="KW-0114">cAMP</keyword>
<dbReference type="PANTHER" id="PTHR11635">
    <property type="entry name" value="CAMP-DEPENDENT PROTEIN KINASE REGULATORY CHAIN"/>
    <property type="match status" value="1"/>
</dbReference>
<dbReference type="InterPro" id="IPR012198">
    <property type="entry name" value="cAMP_dep_PK_reg_su"/>
</dbReference>
<feature type="binding site" evidence="7">
    <location>
        <position position="325"/>
    </location>
    <ligand>
        <name>3',5'-cyclic AMP</name>
        <dbReference type="ChEBI" id="CHEBI:58165"/>
        <label>2</label>
    </ligand>
</feature>
<dbReference type="GO" id="GO:0005829">
    <property type="term" value="C:cytosol"/>
    <property type="evidence" value="ECO:0007669"/>
    <property type="project" value="TreeGrafter"/>
</dbReference>
<dbReference type="Proteomes" id="UP000186922">
    <property type="component" value="Unassembled WGS sequence"/>
</dbReference>
<dbReference type="Gene3D" id="2.60.120.10">
    <property type="entry name" value="Jelly Rolls"/>
    <property type="match status" value="2"/>
</dbReference>
<accession>A0A1D1VN05</accession>
<proteinExistence type="inferred from homology"/>
<feature type="binding site" evidence="7">
    <location>
        <position position="211"/>
    </location>
    <ligand>
        <name>3',5'-cyclic AMP</name>
        <dbReference type="ChEBI" id="CHEBI:58165"/>
        <label>1</label>
    </ligand>
</feature>
<dbReference type="PANTHER" id="PTHR11635:SF152">
    <property type="entry name" value="CAMP-DEPENDENT PROTEIN KINASE TYPE I REGULATORY SUBUNIT-RELATED"/>
    <property type="match status" value="1"/>
</dbReference>
<evidence type="ECO:0000313" key="9">
    <source>
        <dbReference type="EMBL" id="GAV02975.1"/>
    </source>
</evidence>
<dbReference type="GO" id="GO:0030552">
    <property type="term" value="F:cAMP binding"/>
    <property type="evidence" value="ECO:0007669"/>
    <property type="project" value="UniProtKB-KW"/>
</dbReference>
<dbReference type="InterPro" id="IPR018488">
    <property type="entry name" value="cNMP-bd_CS"/>
</dbReference>
<feature type="binding site" evidence="7">
    <location>
        <position position="334"/>
    </location>
    <ligand>
        <name>3',5'-cyclic AMP</name>
        <dbReference type="ChEBI" id="CHEBI:58165"/>
        <label>2</label>
    </ligand>
</feature>
<dbReference type="CDD" id="cd00038">
    <property type="entry name" value="CAP_ED"/>
    <property type="match status" value="2"/>
</dbReference>
<dbReference type="InterPro" id="IPR050503">
    <property type="entry name" value="cAMP-dep_PK_reg_su-like"/>
</dbReference>
<organism evidence="9 10">
    <name type="scientific">Ramazzottius varieornatus</name>
    <name type="common">Water bear</name>
    <name type="synonym">Tardigrade</name>
    <dbReference type="NCBI Taxonomy" id="947166"/>
    <lineage>
        <taxon>Eukaryota</taxon>
        <taxon>Metazoa</taxon>
        <taxon>Ecdysozoa</taxon>
        <taxon>Tardigrada</taxon>
        <taxon>Eutardigrada</taxon>
        <taxon>Parachela</taxon>
        <taxon>Hypsibioidea</taxon>
        <taxon>Ramazzottiidae</taxon>
        <taxon>Ramazzottius</taxon>
    </lineage>
</organism>
<reference evidence="9 10" key="1">
    <citation type="journal article" date="2016" name="Nat. Commun.">
        <title>Extremotolerant tardigrade genome and improved radiotolerance of human cultured cells by tardigrade-unique protein.</title>
        <authorList>
            <person name="Hashimoto T."/>
            <person name="Horikawa D.D."/>
            <person name="Saito Y."/>
            <person name="Kuwahara H."/>
            <person name="Kozuka-Hata H."/>
            <person name="Shin-I T."/>
            <person name="Minakuchi Y."/>
            <person name="Ohishi K."/>
            <person name="Motoyama A."/>
            <person name="Aizu T."/>
            <person name="Enomoto A."/>
            <person name="Kondo K."/>
            <person name="Tanaka S."/>
            <person name="Hara Y."/>
            <person name="Koshikawa S."/>
            <person name="Sagara H."/>
            <person name="Miura T."/>
            <person name="Yokobori S."/>
            <person name="Miyagawa K."/>
            <person name="Suzuki Y."/>
            <person name="Kubo T."/>
            <person name="Oyama M."/>
            <person name="Kohara Y."/>
            <person name="Fujiyama A."/>
            <person name="Arakawa K."/>
            <person name="Katayama T."/>
            <person name="Toyoda A."/>
            <person name="Kunieda T."/>
        </authorList>
    </citation>
    <scope>NUCLEOTIDE SEQUENCE [LARGE SCALE GENOMIC DNA]</scope>
    <source>
        <strain evidence="9 10">YOKOZUNA-1</strain>
    </source>
</reference>
<dbReference type="InterPro" id="IPR014710">
    <property type="entry name" value="RmlC-like_jellyroll"/>
</dbReference>
<evidence type="ECO:0000256" key="4">
    <source>
        <dbReference type="ARBA" id="ARBA00022737"/>
    </source>
</evidence>
<feature type="domain" description="Cyclic nucleotide-binding" evidence="8">
    <location>
        <begin position="129"/>
        <end position="252"/>
    </location>
</feature>
<keyword evidence="10" id="KW-1185">Reference proteome</keyword>
<keyword evidence="4" id="KW-0677">Repeat</keyword>
<evidence type="ECO:0000256" key="6">
    <source>
        <dbReference type="ARBA" id="ARBA00023149"/>
    </source>
</evidence>
<protein>
    <recommendedName>
        <fullName evidence="8">Cyclic nucleotide-binding domain-containing protein</fullName>
    </recommendedName>
</protein>
<dbReference type="PRINTS" id="PR00103">
    <property type="entry name" value="CAMPKINASE"/>
</dbReference>
<dbReference type="SMART" id="SM00100">
    <property type="entry name" value="cNMP"/>
    <property type="match status" value="2"/>
</dbReference>
<dbReference type="GO" id="GO:0005952">
    <property type="term" value="C:cAMP-dependent protein kinase complex"/>
    <property type="evidence" value="ECO:0007669"/>
    <property type="project" value="InterPro"/>
</dbReference>
<keyword evidence="2" id="KW-0597">Phosphoprotein</keyword>
<dbReference type="EMBL" id="BDGG01000009">
    <property type="protein sequence ID" value="GAV02975.1"/>
    <property type="molecule type" value="Genomic_DNA"/>
</dbReference>
<evidence type="ECO:0000256" key="1">
    <source>
        <dbReference type="ARBA" id="ARBA00005753"/>
    </source>
</evidence>
<dbReference type="GO" id="GO:0004862">
    <property type="term" value="F:cAMP-dependent protein kinase inhibitor activity"/>
    <property type="evidence" value="ECO:0007669"/>
    <property type="project" value="TreeGrafter"/>
</dbReference>
<evidence type="ECO:0000256" key="3">
    <source>
        <dbReference type="ARBA" id="ARBA00022566"/>
    </source>
</evidence>
<dbReference type="PROSITE" id="PS50042">
    <property type="entry name" value="CNMP_BINDING_3"/>
    <property type="match status" value="2"/>
</dbReference>
<dbReference type="AlphaFoldDB" id="A0A1D1VN05"/>
<dbReference type="SUPFAM" id="SSF51206">
    <property type="entry name" value="cAMP-binding domain-like"/>
    <property type="match status" value="2"/>
</dbReference>
<evidence type="ECO:0000313" key="10">
    <source>
        <dbReference type="Proteomes" id="UP000186922"/>
    </source>
</evidence>
<feature type="domain" description="Cyclic nucleotide-binding" evidence="8">
    <location>
        <begin position="255"/>
        <end position="375"/>
    </location>
</feature>
<name>A0A1D1VN05_RAMVA</name>
<feature type="binding site" evidence="7">
    <location>
        <position position="202"/>
    </location>
    <ligand>
        <name>3',5'-cyclic AMP</name>
        <dbReference type="ChEBI" id="CHEBI:58165"/>
        <label>1</label>
    </ligand>
</feature>
<evidence type="ECO:0000256" key="2">
    <source>
        <dbReference type="ARBA" id="ARBA00022553"/>
    </source>
</evidence>
<gene>
    <name evidence="9" type="primary">RvY_13470-1</name>
    <name evidence="9" type="synonym">RvY_13470.1</name>
    <name evidence="9" type="ORF">RvY_13470</name>
</gene>
<evidence type="ECO:0000256" key="7">
    <source>
        <dbReference type="PIRSR" id="PIRSR000548-1"/>
    </source>
</evidence>
<comment type="similarity">
    <text evidence="1">Belongs to the cAMP-dependent kinase regulatory chain family.</text>
</comment>
<evidence type="ECO:0000259" key="8">
    <source>
        <dbReference type="PROSITE" id="PS50042"/>
    </source>
</evidence>
<dbReference type="InterPro" id="IPR018490">
    <property type="entry name" value="cNMP-bd_dom_sf"/>
</dbReference>
<comment type="caution">
    <text evidence="9">The sequence shown here is derived from an EMBL/GenBank/DDBJ whole genome shotgun (WGS) entry which is preliminary data.</text>
</comment>
<dbReference type="GO" id="GO:0034236">
    <property type="term" value="F:protein kinase A catalytic subunit binding"/>
    <property type="evidence" value="ECO:0007669"/>
    <property type="project" value="TreeGrafter"/>
</dbReference>
<dbReference type="PROSITE" id="PS00889">
    <property type="entry name" value="CNMP_BINDING_2"/>
    <property type="match status" value="2"/>
</dbReference>
<dbReference type="InterPro" id="IPR000595">
    <property type="entry name" value="cNMP-bd_dom"/>
</dbReference>
<sequence>MAGNVQDVFNKLPPEVQEVVSKFLSKLSQEKVSKNQLADYALKYFTKSDKKGKKGEEWWDDGKSAEWKQEDEAVANLPEVSPEIKSRRRGSVSAEVFDPAKVSYGPLPVTPKSPQDTELLTKVCRDVFLFRALDNNSLQKVIAALHPVSVERGQNVIRQGDSDEKANEFYIIENGNYDIFVKDGDGLDQKVGEYPASGSFGELALMYNQARAATVTATTAGKLWALDRKTFQQVVLGAAFRKREKYLKIFEKVDFFSELKGYEKSNLCDALIPKSYKAKEKIIVEGDAQAEGMYIVQVGEVQVTKMINGKEKDLGKLGAGSYFGELALVTSKPRAATVRAVKDVELAFLNKGAFERLLGPCMDILKRNKERYDRQMTEIFGNDQPKK</sequence>
<dbReference type="OrthoDB" id="417078at2759"/>
<dbReference type="PIRSF" id="PIRSF000548">
    <property type="entry name" value="PK_regulatory"/>
    <property type="match status" value="1"/>
</dbReference>
<keyword evidence="5 7" id="KW-0547">Nucleotide-binding</keyword>